<dbReference type="PANTHER" id="PTHR35971:SF5">
    <property type="entry name" value="OBSCURIN LIKE CYTOSKELETAL ADAPTOR 1"/>
    <property type="match status" value="1"/>
</dbReference>
<dbReference type="InterPro" id="IPR013783">
    <property type="entry name" value="Ig-like_fold"/>
</dbReference>
<dbReference type="PROSITE" id="PS50835">
    <property type="entry name" value="IG_LIKE"/>
    <property type="match status" value="20"/>
</dbReference>
<keyword evidence="9" id="KW-1015">Disulfide bond</keyword>
<feature type="non-terminal residue" evidence="18">
    <location>
        <position position="1"/>
    </location>
</feature>
<evidence type="ECO:0000256" key="10">
    <source>
        <dbReference type="ARBA" id="ARBA00023242"/>
    </source>
</evidence>
<dbReference type="FunFam" id="2.60.40.10:FF:000241">
    <property type="entry name" value="obscurin-like protein 1 isoform X2"/>
    <property type="match status" value="1"/>
</dbReference>
<dbReference type="SUPFAM" id="SSF48726">
    <property type="entry name" value="Immunoglobulin"/>
    <property type="match status" value="25"/>
</dbReference>
<name>A0A8J4UPI1_CLAMG</name>
<dbReference type="GO" id="GO:0050775">
    <property type="term" value="P:positive regulation of dendrite morphogenesis"/>
    <property type="evidence" value="ECO:0007669"/>
    <property type="project" value="UniProtKB-ARBA"/>
</dbReference>
<dbReference type="Proteomes" id="UP000727407">
    <property type="component" value="Unassembled WGS sequence"/>
</dbReference>
<dbReference type="CDD" id="cd00096">
    <property type="entry name" value="Ig"/>
    <property type="match status" value="1"/>
</dbReference>
<dbReference type="GO" id="GO:0048471">
    <property type="term" value="C:perinuclear region of cytoplasm"/>
    <property type="evidence" value="ECO:0007669"/>
    <property type="project" value="UniProtKB-SubCell"/>
</dbReference>
<dbReference type="Pfam" id="PF13927">
    <property type="entry name" value="Ig_3"/>
    <property type="match status" value="4"/>
</dbReference>
<evidence type="ECO:0000259" key="16">
    <source>
        <dbReference type="PROSITE" id="PS50835"/>
    </source>
</evidence>
<comment type="caution">
    <text evidence="18">The sequence shown here is derived from an EMBL/GenBank/DDBJ whole genome shotgun (WGS) entry which is preliminary data.</text>
</comment>
<evidence type="ECO:0000256" key="11">
    <source>
        <dbReference type="ARBA" id="ARBA00023319"/>
    </source>
</evidence>
<feature type="domain" description="Ig-like" evidence="16">
    <location>
        <begin position="1935"/>
        <end position="2032"/>
    </location>
</feature>
<feature type="domain" description="Ig-like" evidence="16">
    <location>
        <begin position="112"/>
        <end position="199"/>
    </location>
</feature>
<feature type="region of interest" description="Disordered" evidence="15">
    <location>
        <begin position="1234"/>
        <end position="1264"/>
    </location>
</feature>
<feature type="domain" description="Fibronectin type-III" evidence="17">
    <location>
        <begin position="521"/>
        <end position="620"/>
    </location>
</feature>
<feature type="domain" description="Ig-like" evidence="16">
    <location>
        <begin position="2234"/>
        <end position="2294"/>
    </location>
</feature>
<keyword evidence="5" id="KW-0963">Cytoplasm</keyword>
<sequence>MDVFGGAPRFLAYPRPVVVQSGTDAVLKCQISGDPRPAVIWEKNNEKIHPGGRYRVFEDGNVYNLIITVVIAEDSGQYICKAKNSIGETYAAATLKVEGEAQEIELREENKPRFLIKPLSTRVGRGDDAVFSCKLWGKPRPEVVWEKDGKKLNEIFESTHFSVGYQDGGWFQLKIFKTRAPDGGVYTCKARNKFGESLAGAVLLVDAGPGHEDEANRNGYTNGHWKAHQGKQRSSRHAVTRVKEDPLPTSAKVKMFAVTEGKHAKFRCYVTGKPKPEIIWRKDGRIILSGRRYLLYEDREGYFTLKVLYCKQQDNGVYVCAASNTAGQTLSAVHLFVKEPLVRFKQPLNDLEVWERDLAILECEVPEDSVPITWYLEDRRLQPGAKYGMEEWGTKRRLTIRDMGVDDDGIYLCEMPDGGRSIAEVTVKGTIVRKLPRKVDVLEGENAAFCVEVEEEEMDIHWYKDGVELKETHQTIIKSFGRTHILVFVNTTPQDSGMVIFYVGRSKTSSQLRVKAVRQCPPSCPVGVQINTERANAALLSWVPAQDCRKNPPSGYILERQEIGSQEWLQCLTTDSATSVEILGDSVPCEANYRFRICSINKYGRSGYVEFPRAVHLVPVAKIQAPLQDALVPEGQDACFSIELSASVIGTWFWNGNQIQEDERFLIRRSRTHQSLRIRGVRDTDNGAEITFIAYGIRDSAALYIQAPLVKFTPLSEMDRNKFVEEGNPIVLYCELSNPEAPVRWYKNGIELQSVEGLHIQSEGTMRRIVIQSAEFSHSGVYSCDAIDDVIRFNVEVEAPPVTFLALPNVERNKSIEAGCPIVLQCELSDPSAQVLWYKDEVKLSPHSGSDFQSNGTKRALVIENADFFHSGVYSCKTKGAAVQFNVEIKAPPVRFSAGPETERRKCIEAGCPIVLQCELSDSTGEVRWFKDGKQILSQAGIDFHSEACIRRLTIESAAPSHAGVYRCTTKDDIVEFQVEIKAAVPVRFSTVPEVEKSKCIEAGSYFELHCEISDPAADVHWYKDEKEILTEAGWDIRAEGTLRKLAVQSAEPSHSGLYSCKMPDDSVQFAVDIKAPPVKFSAFPGVVKNQVFEADYPTELHCEISDPLPKVRWNEDEVELLSKSQPLIQTEDTRRQLAVKAVQPSESGWHNSLRKDDVIQFNVQDEAPPLKLLEVSDVKKSKCTGEIISIAQPCKIPDSTEYNYELNNEREVLSQDRIEPEPQIKWEAPIKTLSIESSETPDNGTNRPRTPDDLTQFNTNKAEQSHSEVYKGETYDDTVQCTVDMKAESFPEIAKTKIIKESLGVTDGSEFAKNEIIKESPGSPQGTSVPELVKTKVNKESLSFTDIPKLKKSEILKESVSFTAVPDLTETESTKESLSFTELLEFSESNSLKESLSLTAVPDFAKTENSKESLSCTDGSNVSKSKNLKESLSFLPNLDSAMTKNTKESISFTDSSTVLKSKNLTESLSYKANPDLSMAENRKESLSFTGSSNVSKNKNLKESLSSKPDFIQTENIKERLNYIDGSDFAKHEIVKESLSSTSVSKLDKTKISKESLSFTNCPEFTKRNISEECLSFTAVPELLMKESIKESSLKQVQHTKSALTTQVCIYKDEELPQLQGIKQETAHSFQEDDRSYFKVEEICTDDDVLAFKVDREVTKMNISAPQDIPDEKAFEAACVKDLDEVCEKKVQIFGHGDVAICQQQDGKHMTSNLTSKETIAQLSEIPHKEVLTPETKNQSVMYQDKVKATSPIPVKFTPIPETGRTKTIESGMPLVLQCEISDPVAPVCWFKDGIQLQTKNGLVIQSEDCIRRLVVPTAEPCHTGLYNCEAMDDVIKFKVYVKAARMKDSRLTETKENDMTSDEVDNVRVQQNESVNFTAQVCEYRQDQQQIQECLTVIQSEEIRSEGIKSAEVSDSGVYCYETKDTNILSTVDPPAIASPVMFSTVTEAQRNRSAEVGEPFELECEVSDAAANVSWYKDGNELSSEAGVLVQSKGTLRKLSVQSAELSHRGTYNCKTDDDAATFNVDIKASSMKFKPLSGMERKKSMELDSPADPKYEISDPESQASCHKDDTEKLPDSGLDTQRDANVRNLTNQSTALSDARQSICHSPDDASPFSMEIEATAVRFSALPEVARNKLIEEGCPIILQCEISESAAQVSWFKDGVPLLQETGLKIKSEGTMRRLVIQSAEPKHSGIYSCEAGNDRIAFKVDVAEPPVTFRYISVEELHKNVVEQDNVFFCCEVSRPDATTQWYKDGIEIQTSNKVIVEKEHTMRKLIIQSVQMSDAGTYTCRAGGSALIFKVNVREPPVMIVYPKEDVYLDRHVPDEIVLSCELSRPNAKVTWLKDGQKLQESENMKLKTEGPYRRLKIIHSRVEDSGEYVCDTADDSKFFHLSIKEPPVRIVSPSQSQMELCQQMSERMVLSCEISRANASVRWYRNGLEVEENSNLILEVDGVYRRLIIPETTVSDSAEYVCDTNDDSVTFFVNIAEPPVRFIRPRKMAYEVEKFVGETILLDCEVSRPNAEVSWKKDGEEIEETSNITITEDGSTRQLTIHSSRLEDAGQYLCDAKDDVMDFSLKINDWPLVFLQKHDILTDRHFLESDAIVLKCELSRANGVVFWYKDNNKIVANDHFTFEEEGTFRSLIILNAEVEDTGEYTCNSKDDKIVFNVTVQEAPVSILRKTRTPEHYSLVTGNELILECEVSRENATVQWLCNGRVLEADERIHTEGRGTMRKFVLSNLQVSDSGEYTCDAIDDKMNIMVTVKEPPFKFIKNEEINISAYEEESVTLCAQVNRDNASVQWRKEGRKIRDDRFHATSDGRTHYLTINHLRKSDSGEYECDVGTDKACFSVQVKGMKVKFSKPLQNVVGLKDSDVVLTCELHTSKGDVQWLKDNQEITPNRHFTIRADGQARSLKIHKLTDADAGEYTCESKDERTCATVVVKTPRFVEFIAELYNIAVMEGEGATFKCVVSPEDAKMVWCMNGRPITSNEKFKISSNGLCHTLHIRNCQLSDSCKLTAEAEGVVSKAVLQVQEKQVLFTKKMKSVVAEEFGEATLEVELSLESDEVQWMRQGVVIHPGPKFSLQQSGQKHTLTLHNLALSDRGTYSCETLHDRTQAEVTVEPRKVKICKGLSEIQTFERETASFEVELTHSNVEGMWLKDGNRLKNNNHWRMTTKGSMHCLTIANLSLEDTGTYTFSIENARSSARLIVK</sequence>
<feature type="domain" description="Ig-like" evidence="16">
    <location>
        <begin position="2584"/>
        <end position="2678"/>
    </location>
</feature>
<protein>
    <recommendedName>
        <fullName evidence="14">Obscurin-like protein 1</fullName>
    </recommendedName>
</protein>
<feature type="compositionally biased region" description="Polar residues" evidence="15">
    <location>
        <begin position="1235"/>
        <end position="1263"/>
    </location>
</feature>
<feature type="domain" description="Ig-like" evidence="16">
    <location>
        <begin position="708"/>
        <end position="803"/>
    </location>
</feature>
<dbReference type="InterPro" id="IPR003961">
    <property type="entry name" value="FN3_dom"/>
</dbReference>
<evidence type="ECO:0000256" key="14">
    <source>
        <dbReference type="ARBA" id="ARBA00067525"/>
    </source>
</evidence>
<evidence type="ECO:0000256" key="13">
    <source>
        <dbReference type="ARBA" id="ARBA00063153"/>
    </source>
</evidence>
<keyword evidence="8" id="KW-0333">Golgi apparatus</keyword>
<evidence type="ECO:0000256" key="9">
    <source>
        <dbReference type="ARBA" id="ARBA00023157"/>
    </source>
</evidence>
<evidence type="ECO:0000256" key="6">
    <source>
        <dbReference type="ARBA" id="ARBA00022553"/>
    </source>
</evidence>
<feature type="compositionally biased region" description="Basic and acidic residues" evidence="15">
    <location>
        <begin position="2069"/>
        <end position="2085"/>
    </location>
</feature>
<dbReference type="SMART" id="SM00408">
    <property type="entry name" value="IGc2"/>
    <property type="match status" value="20"/>
</dbReference>
<dbReference type="InterPro" id="IPR013098">
    <property type="entry name" value="Ig_I-set"/>
</dbReference>
<feature type="domain" description="Ig-like" evidence="16">
    <location>
        <begin position="2767"/>
        <end position="2850"/>
    </location>
</feature>
<evidence type="ECO:0000256" key="5">
    <source>
        <dbReference type="ARBA" id="ARBA00022490"/>
    </source>
</evidence>
<evidence type="ECO:0000256" key="4">
    <source>
        <dbReference type="ARBA" id="ARBA00006692"/>
    </source>
</evidence>
<comment type="similarity">
    <text evidence="4">Belongs to the protein kinase superfamily. CAMK Ser/Thr protein kinase family.</text>
</comment>
<feature type="compositionally biased region" description="Basic and acidic residues" evidence="15">
    <location>
        <begin position="2042"/>
        <end position="2060"/>
    </location>
</feature>
<comment type="subunit">
    <text evidence="13">Component of the 3M complex, composed of core components CUL7, CCDC8 and OBSL1. Interacts with CCDC8. Interacts with CUL7; the interaction is direct. Interacts with FBXW8. Interacts (via N-terminal Ig-like domain) with TTN/titin (via C-terminal Ig-like domain); the interaction is direct.</text>
</comment>
<evidence type="ECO:0000313" key="19">
    <source>
        <dbReference type="Proteomes" id="UP000727407"/>
    </source>
</evidence>
<evidence type="ECO:0000256" key="12">
    <source>
        <dbReference type="ARBA" id="ARBA00057297"/>
    </source>
</evidence>
<dbReference type="InterPro" id="IPR036116">
    <property type="entry name" value="FN3_sf"/>
</dbReference>
<dbReference type="GO" id="GO:0007030">
    <property type="term" value="P:Golgi organization"/>
    <property type="evidence" value="ECO:0007669"/>
    <property type="project" value="UniProtKB-ARBA"/>
</dbReference>
<dbReference type="FunFam" id="2.60.40.10:FF:000050">
    <property type="entry name" value="Titin isoform B"/>
    <property type="match status" value="1"/>
</dbReference>
<evidence type="ECO:0000256" key="8">
    <source>
        <dbReference type="ARBA" id="ARBA00023034"/>
    </source>
</evidence>
<dbReference type="InterPro" id="IPR052385">
    <property type="entry name" value="Obscurin/Obscurin-like_Reg"/>
</dbReference>
<dbReference type="SMART" id="SM00409">
    <property type="entry name" value="IG"/>
    <property type="match status" value="24"/>
</dbReference>
<feature type="domain" description="Ig-like" evidence="16">
    <location>
        <begin position="8"/>
        <end position="96"/>
    </location>
</feature>
<dbReference type="PROSITE" id="PS50853">
    <property type="entry name" value="FN3"/>
    <property type="match status" value="1"/>
</dbReference>
<keyword evidence="7" id="KW-0677">Repeat</keyword>
<keyword evidence="19" id="KW-1185">Reference proteome</keyword>
<keyword evidence="10" id="KW-0539">Nucleus</keyword>
<feature type="region of interest" description="Disordered" evidence="15">
    <location>
        <begin position="2040"/>
        <end position="2085"/>
    </location>
</feature>
<feature type="domain" description="Ig-like" evidence="16">
    <location>
        <begin position="2132"/>
        <end position="2219"/>
    </location>
</feature>
<feature type="domain" description="Ig-like" evidence="16">
    <location>
        <begin position="2399"/>
        <end position="2485"/>
    </location>
</feature>
<evidence type="ECO:0000256" key="15">
    <source>
        <dbReference type="SAM" id="MobiDB-lite"/>
    </source>
</evidence>
<dbReference type="FunFam" id="2.60.40.10:FF:000502">
    <property type="entry name" value="obscurin-like protein 1 isoform X2"/>
    <property type="match status" value="1"/>
</dbReference>
<comment type="subcellular location">
    <subcellularLocation>
        <location evidence="3">Cytoplasm</location>
        <location evidence="3">Perinuclear region</location>
    </subcellularLocation>
    <subcellularLocation>
        <location evidence="2">Golgi apparatus</location>
    </subcellularLocation>
    <subcellularLocation>
        <location evidence="1">Nucleus</location>
    </subcellularLocation>
</comment>
<dbReference type="InterPro" id="IPR003598">
    <property type="entry name" value="Ig_sub2"/>
</dbReference>
<dbReference type="InterPro" id="IPR003599">
    <property type="entry name" value="Ig_sub"/>
</dbReference>
<feature type="domain" description="Ig-like" evidence="16">
    <location>
        <begin position="2308"/>
        <end position="2395"/>
    </location>
</feature>
<dbReference type="FunFam" id="2.60.40.10:FF:000393">
    <property type="entry name" value="Putative obscurin-like protein 1"/>
    <property type="match status" value="1"/>
</dbReference>
<feature type="domain" description="Ig-like" evidence="16">
    <location>
        <begin position="2873"/>
        <end position="2941"/>
    </location>
</feature>
<dbReference type="Pfam" id="PF13895">
    <property type="entry name" value="Ig_2"/>
    <property type="match status" value="1"/>
</dbReference>
<dbReference type="FunFam" id="2.60.40.10:FF:002120">
    <property type="entry name" value="obscurin-like isoform X3"/>
    <property type="match status" value="1"/>
</dbReference>
<dbReference type="CDD" id="cd00063">
    <property type="entry name" value="FN3"/>
    <property type="match status" value="1"/>
</dbReference>
<feature type="domain" description="Ig-like" evidence="16">
    <location>
        <begin position="248"/>
        <end position="331"/>
    </location>
</feature>
<dbReference type="InterPro" id="IPR007110">
    <property type="entry name" value="Ig-like_dom"/>
</dbReference>
<evidence type="ECO:0000256" key="2">
    <source>
        <dbReference type="ARBA" id="ARBA00004555"/>
    </source>
</evidence>
<reference evidence="18" key="1">
    <citation type="submission" date="2020-07" db="EMBL/GenBank/DDBJ databases">
        <title>Clarias magur genome sequencing, assembly and annotation.</title>
        <authorList>
            <person name="Kushwaha B."/>
            <person name="Kumar R."/>
            <person name="Das P."/>
            <person name="Joshi C.G."/>
            <person name="Kumar D."/>
            <person name="Nagpure N.S."/>
            <person name="Pandey M."/>
            <person name="Agarwal S."/>
            <person name="Srivastava S."/>
            <person name="Singh M."/>
            <person name="Sahoo L."/>
            <person name="Jayasankar P."/>
            <person name="Meher P.K."/>
            <person name="Koringa P.G."/>
            <person name="Iquebal M.A."/>
            <person name="Das S.P."/>
            <person name="Bit A."/>
            <person name="Patnaik S."/>
            <person name="Patel N."/>
            <person name="Shah T.M."/>
            <person name="Hinsu A."/>
            <person name="Jena J.K."/>
        </authorList>
    </citation>
    <scope>NUCLEOTIDE SEQUENCE</scope>
    <source>
        <strain evidence="18">CIFAMagur01</strain>
        <tissue evidence="18">Testis</tissue>
    </source>
</reference>
<dbReference type="SUPFAM" id="SSF49265">
    <property type="entry name" value="Fibronectin type III"/>
    <property type="match status" value="1"/>
</dbReference>
<feature type="domain" description="Ig-like" evidence="16">
    <location>
        <begin position="1761"/>
        <end position="1853"/>
    </location>
</feature>
<dbReference type="GO" id="GO:0005634">
    <property type="term" value="C:nucleus"/>
    <property type="evidence" value="ECO:0007669"/>
    <property type="project" value="UniProtKB-SubCell"/>
</dbReference>
<feature type="domain" description="Ig-like" evidence="16">
    <location>
        <begin position="2491"/>
        <end position="2577"/>
    </location>
</feature>
<feature type="domain" description="Ig-like" evidence="16">
    <location>
        <begin position="808"/>
        <end position="888"/>
    </location>
</feature>
<evidence type="ECO:0000256" key="3">
    <source>
        <dbReference type="ARBA" id="ARBA00004556"/>
    </source>
</evidence>
<evidence type="ECO:0000256" key="7">
    <source>
        <dbReference type="ARBA" id="ARBA00022737"/>
    </source>
</evidence>
<dbReference type="FunFam" id="2.60.40.10:FF:000211">
    <property type="entry name" value="Obscurin-like protein 1"/>
    <property type="match status" value="12"/>
</dbReference>
<evidence type="ECO:0000313" key="18">
    <source>
        <dbReference type="EMBL" id="KAF5899675.1"/>
    </source>
</evidence>
<feature type="domain" description="Ig-like" evidence="16">
    <location>
        <begin position="340"/>
        <end position="426"/>
    </location>
</feature>
<keyword evidence="6" id="KW-0597">Phosphoprotein</keyword>
<dbReference type="InterPro" id="IPR036179">
    <property type="entry name" value="Ig-like_dom_sf"/>
</dbReference>
<dbReference type="FunFam" id="2.60.40.10:FF:002420">
    <property type="entry name" value="Obscurin-like 1b"/>
    <property type="match status" value="1"/>
</dbReference>
<dbReference type="FunFam" id="2.60.40.10:FF:001084">
    <property type="entry name" value="obscurin-like isoform X3"/>
    <property type="match status" value="2"/>
</dbReference>
<keyword evidence="11" id="KW-0393">Immunoglobulin domain</keyword>
<feature type="domain" description="Ig-like" evidence="16">
    <location>
        <begin position="892"/>
        <end position="980"/>
    </location>
</feature>
<feature type="domain" description="Ig-like" evidence="16">
    <location>
        <begin position="2694"/>
        <end position="2763"/>
    </location>
</feature>
<dbReference type="PANTHER" id="PTHR35971">
    <property type="entry name" value="SI:DKEY-31G6.6"/>
    <property type="match status" value="1"/>
</dbReference>
<dbReference type="FunFam" id="2.60.40.10:FF:000464">
    <property type="entry name" value="Putative obscurin-like protein 1"/>
    <property type="match status" value="1"/>
</dbReference>
<dbReference type="GO" id="GO:0005794">
    <property type="term" value="C:Golgi apparatus"/>
    <property type="evidence" value="ECO:0007669"/>
    <property type="project" value="UniProtKB-SubCell"/>
</dbReference>
<feature type="domain" description="Ig-like" evidence="16">
    <location>
        <begin position="2945"/>
        <end position="3120"/>
    </location>
</feature>
<dbReference type="Gene3D" id="2.60.40.10">
    <property type="entry name" value="Immunoglobulins"/>
    <property type="match status" value="26"/>
</dbReference>
<dbReference type="EMBL" id="QNUK01000160">
    <property type="protein sequence ID" value="KAF5899675.1"/>
    <property type="molecule type" value="Genomic_DNA"/>
</dbReference>
<feature type="domain" description="Ig-like" evidence="16">
    <location>
        <begin position="993"/>
        <end position="1071"/>
    </location>
</feature>
<dbReference type="OrthoDB" id="9355041at2759"/>
<gene>
    <name evidence="18" type="ORF">DAT39_010624</name>
</gene>
<evidence type="ECO:0000259" key="17">
    <source>
        <dbReference type="PROSITE" id="PS50853"/>
    </source>
</evidence>
<dbReference type="Pfam" id="PF07679">
    <property type="entry name" value="I-set"/>
    <property type="match status" value="16"/>
</dbReference>
<organism evidence="18 19">
    <name type="scientific">Clarias magur</name>
    <name type="common">Asian catfish</name>
    <name type="synonym">Macropteronotus magur</name>
    <dbReference type="NCBI Taxonomy" id="1594786"/>
    <lineage>
        <taxon>Eukaryota</taxon>
        <taxon>Metazoa</taxon>
        <taxon>Chordata</taxon>
        <taxon>Craniata</taxon>
        <taxon>Vertebrata</taxon>
        <taxon>Euteleostomi</taxon>
        <taxon>Actinopterygii</taxon>
        <taxon>Neopterygii</taxon>
        <taxon>Teleostei</taxon>
        <taxon>Ostariophysi</taxon>
        <taxon>Siluriformes</taxon>
        <taxon>Clariidae</taxon>
        <taxon>Clarias</taxon>
    </lineage>
</organism>
<dbReference type="FunFam" id="2.60.40.10:FF:001752">
    <property type="entry name" value="obscurin-like isoform X3"/>
    <property type="match status" value="1"/>
</dbReference>
<evidence type="ECO:0000256" key="1">
    <source>
        <dbReference type="ARBA" id="ARBA00004123"/>
    </source>
</evidence>
<accession>A0A8J4UPI1</accession>
<proteinExistence type="inferred from homology"/>
<comment type="function">
    <text evidence="12">Core component of the 3M complex, a complex required to regulate microtubule dynamics and genome integrity. It is unclear how the 3M complex regulates microtubules, it could act by controlling the level of a microtubule stabilizer. Acts as a regulator of the Cul7-RING(FBXW8) ubiquitin-protein ligase, playing a critical role in the ubiquitin ligase pathway that regulates Golgi morphogenesis and dendrite patterning in brain. Required to localize CUL7 to the Golgi apparatus in neurons.</text>
</comment>